<proteinExistence type="predicted"/>
<evidence type="ECO:0000256" key="1">
    <source>
        <dbReference type="SAM" id="Coils"/>
    </source>
</evidence>
<reference evidence="6" key="1">
    <citation type="journal article" date="2019" name="Int. J. Syst. Evol. Microbiol.">
        <title>The Global Catalogue of Microorganisms (GCM) 10K type strain sequencing project: providing services to taxonomists for standard genome sequencing and annotation.</title>
        <authorList>
            <consortium name="The Broad Institute Genomics Platform"/>
            <consortium name="The Broad Institute Genome Sequencing Center for Infectious Disease"/>
            <person name="Wu L."/>
            <person name="Ma J."/>
        </authorList>
    </citation>
    <scope>NUCLEOTIDE SEQUENCE [LARGE SCALE GENOMIC DNA]</scope>
    <source>
        <strain evidence="6">JCM 31921</strain>
    </source>
</reference>
<feature type="domain" description="Tc toxin complex TcA C-terminal TcB-binding" evidence="2">
    <location>
        <begin position="2855"/>
        <end position="3143"/>
    </location>
</feature>
<dbReference type="InterPro" id="IPR041079">
    <property type="entry name" value="Neuraminidase-like"/>
</dbReference>
<accession>A0ABP8MZH0</accession>
<evidence type="ECO:0000313" key="5">
    <source>
        <dbReference type="EMBL" id="GAA4457569.1"/>
    </source>
</evidence>
<dbReference type="Pfam" id="PF20220">
    <property type="entry name" value="ABC_toxin_N"/>
    <property type="match status" value="1"/>
</dbReference>
<dbReference type="RefSeq" id="WP_344827560.1">
    <property type="nucleotide sequence ID" value="NZ_BAABEZ010000024.1"/>
</dbReference>
<dbReference type="InterPro" id="IPR040840">
    <property type="entry name" value="TcA_TcB_BD"/>
</dbReference>
<evidence type="ECO:0000313" key="6">
    <source>
        <dbReference type="Proteomes" id="UP001501410"/>
    </source>
</evidence>
<feature type="domain" description="ABC toxin N-terminal" evidence="4">
    <location>
        <begin position="1639"/>
        <end position="1760"/>
    </location>
</feature>
<evidence type="ECO:0000259" key="4">
    <source>
        <dbReference type="Pfam" id="PF20220"/>
    </source>
</evidence>
<evidence type="ECO:0000259" key="3">
    <source>
        <dbReference type="Pfam" id="PF18413"/>
    </source>
</evidence>
<gene>
    <name evidence="5" type="ORF">GCM10023092_24470</name>
</gene>
<dbReference type="Pfam" id="PF18276">
    <property type="entry name" value="TcA_TcB_BD"/>
    <property type="match status" value="1"/>
</dbReference>
<sequence>MYPIVPPLTTGQTGPDVQNLQDILLYLLETVQLDNAVAQLPVTSLYNEKEQAIFGDATTAFVNLFKNQYALQSGPNELVNGPVAGLMNTLAGSQFPNQDMITVHGSVAHFTGNLIPVSYTVIIRQVLFGSNVVLASTATGSLGEYSVSFSVGQMTNSGVYWALEAVVQVQVGEEYSSPILYAAQSGRDFEINVIIENDISIETEFYSIKTKLEAQIGATPIKDITIDTDESQADFLARSVQESPRDVRYMVIAHRLSYQLSGLNPEMFYAMLKGNLPEKAELLLFPVRSVIVTAIQNAGVANTVQVFSSGDIDTFIAALKPTIVTNWNTGNSGQLELTISYRIYYYVLNSQSLTNEFLGIFFSYENFDISSDNFWEYLVTSYPSYASYAGGLKAATILGIIGGNNPALVGALLDILEGGSFSGSQTLPVTPGVYQPQLLGRLTYGNWQDIITACKAADASNFLFPDFIEGNTHTEKINFYAARMEGNCLALYTIQSIAARIATDSSSPFPTLKANINTFLTNNPNLDIKALSILALKADGNIPYVMTGLTNVSDFIEEIATVQRLATVSSSYDVMAALATDGLTSAYHITTVGKDAFVDTYEPVFGSAGDAGAAFDTADSVTTTVLAKFYESYADAPDVSSGRPWVAHDPDYAPIGDTVPVYPFVDPYADWRTLFGSLDSCACCHCESIYSPSAYFIDTLNFLKLKGRDSWGELLNRRTDLLDLELTCDNSDIAVPQIDIVNEMMEDLVSIGTIYVRQTKAAAEYQRAIPEYMNTTSYYTGSITINSPYPGLKTAVYPWRFPYNVYQRQIDEHLNIADVRNDQLVQRFSTLDLMNSVATIDFCRNYLKATDEQVAVITTAAAISSPNYTALQVFYGMTTTPYAGSPYSDIVPDPQHRGAGITFAQSAWVAGITNRIDIFLQQTQLTYTDLLELLDCYYINPVNNAAPDSRLFAILRNSSTVDITTCNLFELKIEPYDFADIPPFLDRLHRFVRLARLLGWTYYDLDIAMRAVASNVLDQSGFIRIAQLKYLADQLNMKVADACILFQNVEVLPYRDYQMSGDDCELKDIPDQYTRIFRNEALANAHVPNPFPPSPASSFSAVPKDTFRSFMSGVTQLKAVDLQVILDDAYSRYGASSGDTFTPSLASLSYIYRQSLLMRALKLKIEDWTFYKLWCVTSNYFGTLSGGDANNTAANPISILSPVSGSAYTANPYDAIRFVSFVKVCKNTGLLAANMEYILRDQQSDAVADLNNTDKLQNLMEALRGDLAANWYPAFDATAGDASTQLSLITATVIDPSSAGLLMGIVNREPGSSSYTTEEKAFLETDFIAGIFPDAVNVLATPASPDYLADITDRYNYVYDNDKAYIIEHVLKPTIVSYLSKSFSLDEDSVYILLQEVIHVGSADGFTLLLDETYVFSVGDLDRWSDFFDQFKVVVLVQKVAILANRFSLGTQEILYFWHNTVGSSSDPVLPDILKIEDLPVREHEDDTFVPGTNSTATFRLLRNLIWWTNVRDFTGSDINILFSTIQQSGDIVPAIAAVFRMTQDDVNSLIIDAPPSTAYDGILNIAPAQYQSALTYLRIIDCLEIQHLLPAPMLSLYLVAQATFSAADQDDVAAVIHLVKAPYTDAAWLDVITPVNDLLRVERRDMLVSRLLAFPPYPYTFSWLTSNDIFETLLVDVEMMPVVQTTRTLLAINATQIWMSRTLLGLEKYSVTPEGARQWAMWRKLYRVWEANRKIFIYPENWIEPELRDDKTELFLELERFLQQNDVTADNVEAAYKTYLERLDQLSQMDIIGMYRETSKSYQDSTPQDNLDTLHVFARTKEIPHLYYYRKRVTGAWTPWTKMEVQADGDHFVPVVWKGRVRLYWLVFNKDVQQQQGSSQQTEGSFETPAASRWQIQLAWTELKDGHWQAKQMSKESLYTQYIFEERPLSFQHFDDYKTIYWYKHRMWNDMGDLEKIRKEGINFFSEIDSDGRVRFRIIERTIGFQNLDGDFSAFSDSRKISNTAFAFDIKKEIIDREDWGGVFGTTSGAREVGQFVVKFNGASVIPSPDVSKVLASLYSHHVEDKGAAIDLFHHCYWPQNTQYIYRAFTITNVNHYVTTDISGRRTLIPYPVPYADPYFGYKHYPDSSVELLRQCPGMTMPYVSPIENYNDSDSLQANRLKFSSSRITLKDQYKEKLLTFPRNQPGGYTEYSPIQVPYFFYKDHVNTFFVEKVILQYDLAIAMSPSAGPFTLLGTSALPVKMDPGSATSIGLDKGIGTAAYDVVFPEASISWGDEVPMTATRIFTRAAYRFHNFEHQQVEPFLEKLYNEGLEGLLDREYLEGIADTMNFDSVYDPTDQVHGGVYYPDNKVDFSNEGAYSQYNWELFFHIPMLVANKLSQNQQFDEARTWYQYVFNPNVVHESGSKARFWNFIPFNEKLGTSETIDYVMKSAALESAVERWANNPFKPHLVARTRLSAYMKNTVMKYLDNLIAWGDNLFRTDSREAINEAALLYILALQILGRKPEQIPPRAKPEVQTYRDIYDKLNAFGNVMVDAENVLLSSGASRHYFKVVFYSSVSLGYSPFTPAVKLDRVINVPFDLKGSMYLFCTPFNDKLLSYWDILADRLFKIRNSQNIDGITRTLALYDPPIDPAILVKAAASGLSLAQVLSDMNAPLPFYRFNVITQKATELAGEVKALGGQLLSALEKKDAEMLALLRSGQELQVLDAMTEIKQTQVDESRAQWNALNAQLTAAQAKQTYYKGLIDAGWNSEENTQINSLNDTLPMTIAQGALNSVSSFVGSIPQVSGPLPKLEFGGLHLANVIAAGASILGTSIARNNIRSSMSGIKAGFRRRAQEWNFQYTLAKNEVDQMTKQMTAAEMRIAIAEMEYSNHQLQVNNARDMNTAMQDKYTNEQLYDWMISQVSYTYFQAYKLAYDTAKKAERSFRYELNLDTSDYIRYGYWDSLKKGLLAGESLSFDIKRMEAAYLDRNKRQLEITKHVSLAALDPDALLTLIGTGNCNFSIPEWLFDLDFAGQHMRRIKSVSVSIPCVAGPYTTISAKLSLTNSRYRKVGNMGGHAEYQEAPVGGDDRFTYIYGNIQSIATSSAQNDGGLFELNFRDERYLPFEGCGAISEWNLELPAAVAQFDYKTISDVILHIRYTAQDAGALGDQAKAYVQDMMSSTDDKAGMFRIFNLKQEFSNEWYQWLSLAPSDTAPLQLPNVKGRLPYLVQESGADWDVESIEVWMDTEFSANVNDSASSTGTMTNSAPKGTLEMALSNYLPSFDDAAWYAHLDPSGAKTSIGNCWMIVHYKKS</sequence>
<evidence type="ECO:0000259" key="2">
    <source>
        <dbReference type="Pfam" id="PF18276"/>
    </source>
</evidence>
<dbReference type="Pfam" id="PF18413">
    <property type="entry name" value="Neuraminidase"/>
    <property type="match status" value="1"/>
</dbReference>
<feature type="domain" description="Neuraminidase-like" evidence="3">
    <location>
        <begin position="1792"/>
        <end position="1929"/>
    </location>
</feature>
<organism evidence="5 6">
    <name type="scientific">Rurimicrobium arvi</name>
    <dbReference type="NCBI Taxonomy" id="2049916"/>
    <lineage>
        <taxon>Bacteria</taxon>
        <taxon>Pseudomonadati</taxon>
        <taxon>Bacteroidota</taxon>
        <taxon>Chitinophagia</taxon>
        <taxon>Chitinophagales</taxon>
        <taxon>Chitinophagaceae</taxon>
        <taxon>Rurimicrobium</taxon>
    </lineage>
</organism>
<feature type="coiled-coil region" evidence="1">
    <location>
        <begin position="2843"/>
        <end position="2870"/>
    </location>
</feature>
<keyword evidence="1" id="KW-0175">Coiled coil</keyword>
<dbReference type="EMBL" id="BAABEZ010000024">
    <property type="protein sequence ID" value="GAA4457569.1"/>
    <property type="molecule type" value="Genomic_DNA"/>
</dbReference>
<keyword evidence="6" id="KW-1185">Reference proteome</keyword>
<name>A0ABP8MZH0_9BACT</name>
<comment type="caution">
    <text evidence="5">The sequence shown here is derived from an EMBL/GenBank/DDBJ whole genome shotgun (WGS) entry which is preliminary data.</text>
</comment>
<dbReference type="InterPro" id="IPR046839">
    <property type="entry name" value="ABC_toxin_N"/>
</dbReference>
<protein>
    <recommendedName>
        <fullName evidence="7">Virulence plasmid A protein</fullName>
    </recommendedName>
</protein>
<evidence type="ECO:0008006" key="7">
    <source>
        <dbReference type="Google" id="ProtNLM"/>
    </source>
</evidence>
<dbReference type="Proteomes" id="UP001501410">
    <property type="component" value="Unassembled WGS sequence"/>
</dbReference>